<protein>
    <submittedName>
        <fullName evidence="1">Uncharacterized protein</fullName>
    </submittedName>
</protein>
<sequence>MQTSNRLRPMLFCVGRFFAQPRIDRGVFFFCHRLL</sequence>
<dbReference type="EMBL" id="BK032708">
    <property type="protein sequence ID" value="DAF56141.1"/>
    <property type="molecule type" value="Genomic_DNA"/>
</dbReference>
<reference evidence="1" key="1">
    <citation type="journal article" date="2021" name="Proc. Natl. Acad. Sci. U.S.A.">
        <title>A Catalog of Tens of Thousands of Viruses from Human Metagenomes Reveals Hidden Associations with Chronic Diseases.</title>
        <authorList>
            <person name="Tisza M.J."/>
            <person name="Buck C.B."/>
        </authorList>
    </citation>
    <scope>NUCLEOTIDE SEQUENCE</scope>
    <source>
        <strain evidence="1">Ct6h44</strain>
    </source>
</reference>
<name>A0A8S5SYI5_9CAUD</name>
<evidence type="ECO:0000313" key="1">
    <source>
        <dbReference type="EMBL" id="DAF56141.1"/>
    </source>
</evidence>
<proteinExistence type="predicted"/>
<accession>A0A8S5SYI5</accession>
<organism evidence="1">
    <name type="scientific">Siphoviridae sp. ct6h44</name>
    <dbReference type="NCBI Taxonomy" id="2827784"/>
    <lineage>
        <taxon>Viruses</taxon>
        <taxon>Duplodnaviria</taxon>
        <taxon>Heunggongvirae</taxon>
        <taxon>Uroviricota</taxon>
        <taxon>Caudoviricetes</taxon>
    </lineage>
</organism>